<organism evidence="1">
    <name type="scientific">marine metagenome</name>
    <dbReference type="NCBI Taxonomy" id="408172"/>
    <lineage>
        <taxon>unclassified sequences</taxon>
        <taxon>metagenomes</taxon>
        <taxon>ecological metagenomes</taxon>
    </lineage>
</organism>
<gene>
    <name evidence="1" type="ORF">METZ01_LOCUS265272</name>
</gene>
<name>A0A382JL04_9ZZZZ</name>
<proteinExistence type="predicted"/>
<evidence type="ECO:0000313" key="1">
    <source>
        <dbReference type="EMBL" id="SVC12418.1"/>
    </source>
</evidence>
<sequence length="26" mass="3078">MIFLLKNKTMAEYYISIKTHLCNGNM</sequence>
<accession>A0A382JL04</accession>
<protein>
    <submittedName>
        <fullName evidence="1">Uncharacterized protein</fullName>
    </submittedName>
</protein>
<dbReference type="AlphaFoldDB" id="A0A382JL04"/>
<reference evidence="1" key="1">
    <citation type="submission" date="2018-05" db="EMBL/GenBank/DDBJ databases">
        <authorList>
            <person name="Lanie J.A."/>
            <person name="Ng W.-L."/>
            <person name="Kazmierczak K.M."/>
            <person name="Andrzejewski T.M."/>
            <person name="Davidsen T.M."/>
            <person name="Wayne K.J."/>
            <person name="Tettelin H."/>
            <person name="Glass J.I."/>
            <person name="Rusch D."/>
            <person name="Podicherti R."/>
            <person name="Tsui H.-C.T."/>
            <person name="Winkler M.E."/>
        </authorList>
    </citation>
    <scope>NUCLEOTIDE SEQUENCE</scope>
</reference>
<dbReference type="EMBL" id="UINC01074832">
    <property type="protein sequence ID" value="SVC12418.1"/>
    <property type="molecule type" value="Genomic_DNA"/>
</dbReference>